<dbReference type="Proteomes" id="UP000054270">
    <property type="component" value="Unassembled WGS sequence"/>
</dbReference>
<dbReference type="GO" id="GO:0016740">
    <property type="term" value="F:transferase activity"/>
    <property type="evidence" value="ECO:0007669"/>
    <property type="project" value="UniProtKB-KW"/>
</dbReference>
<keyword evidence="1" id="KW-0808">Transferase</keyword>
<accession>A0A0D2MCT3</accession>
<reference evidence="2" key="1">
    <citation type="submission" date="2014-04" db="EMBL/GenBank/DDBJ databases">
        <title>Evolutionary Origins and Diversification of the Mycorrhizal Mutualists.</title>
        <authorList>
            <consortium name="DOE Joint Genome Institute"/>
            <consortium name="Mycorrhizal Genomics Consortium"/>
            <person name="Kohler A."/>
            <person name="Kuo A."/>
            <person name="Nagy L.G."/>
            <person name="Floudas D."/>
            <person name="Copeland A."/>
            <person name="Barry K.W."/>
            <person name="Cichocki N."/>
            <person name="Veneault-Fourrey C."/>
            <person name="LaButti K."/>
            <person name="Lindquist E.A."/>
            <person name="Lipzen A."/>
            <person name="Lundell T."/>
            <person name="Morin E."/>
            <person name="Murat C."/>
            <person name="Riley R."/>
            <person name="Ohm R."/>
            <person name="Sun H."/>
            <person name="Tunlid A."/>
            <person name="Henrissat B."/>
            <person name="Grigoriev I.V."/>
            <person name="Hibbett D.S."/>
            <person name="Martin F."/>
        </authorList>
    </citation>
    <scope>NUCLEOTIDE SEQUENCE [LARGE SCALE GENOMIC DNA]</scope>
    <source>
        <strain evidence="2">FD-334 SS-4</strain>
    </source>
</reference>
<dbReference type="STRING" id="945553.A0A0D2MCT3"/>
<dbReference type="Pfam" id="PF11735">
    <property type="entry name" value="CAP59_mtransfer"/>
    <property type="match status" value="1"/>
</dbReference>
<organism evidence="1 2">
    <name type="scientific">Hypholoma sublateritium (strain FD-334 SS-4)</name>
    <dbReference type="NCBI Taxonomy" id="945553"/>
    <lineage>
        <taxon>Eukaryota</taxon>
        <taxon>Fungi</taxon>
        <taxon>Dikarya</taxon>
        <taxon>Basidiomycota</taxon>
        <taxon>Agaricomycotina</taxon>
        <taxon>Agaricomycetes</taxon>
        <taxon>Agaricomycetidae</taxon>
        <taxon>Agaricales</taxon>
        <taxon>Agaricineae</taxon>
        <taxon>Strophariaceae</taxon>
        <taxon>Hypholoma</taxon>
    </lineage>
</organism>
<dbReference type="AlphaFoldDB" id="A0A0D2MCT3"/>
<dbReference type="InterPro" id="IPR021047">
    <property type="entry name" value="Mannosyltransferase_CMT1"/>
</dbReference>
<name>A0A0D2MCT3_HYPSF</name>
<gene>
    <name evidence="1" type="ORF">HYPSUDRAFT_203061</name>
</gene>
<dbReference type="OrthoDB" id="262547at2759"/>
<sequence length="409" mass="45355">MAELCNSLRNRGFSGSRRSMEPHDEIAGALLSEDPVHYPLGDGKPRPRMAFWRIEAIVGVVKGSRRYDFQYLNYTPVCDSDEVNLLALTLTILDELLDPVALADLHNLVSLILTKLESCDSDLRTALSPSARQQTTPRAHVIDFLTTVSPHYTTHNTRPLYAQPARALRPLVGHNAPEDRSPWLTGLLGCFPAEDHGATPVRALFLFTSSLGYHIVLVVIYDNSSSGQAKALLGVFDALTRSVQSCWNDIAVFDPAPFYLIQPVRLHMAKISQGECSVSECSLICNNHWNVGSGGIMMMILRVKLAHDNCSTYIVYPNRWNPTAICGYTLFGDLPHTPLTDPQDLWCWDWDSADNSDGLDVDRVWERILNKSIRTDAVACSLVLRRAVPLWAGGEDAGGLECPDIDPAW</sequence>
<dbReference type="EMBL" id="KN817559">
    <property type="protein sequence ID" value="KJA21293.1"/>
    <property type="molecule type" value="Genomic_DNA"/>
</dbReference>
<keyword evidence="2" id="KW-1185">Reference proteome</keyword>
<dbReference type="PANTHER" id="PTHR34144:SF1">
    <property type="entry name" value="CAPSULAR ASSOCIATED PROTEIN"/>
    <property type="match status" value="1"/>
</dbReference>
<evidence type="ECO:0000313" key="2">
    <source>
        <dbReference type="Proteomes" id="UP000054270"/>
    </source>
</evidence>
<protein>
    <submittedName>
        <fullName evidence="1">Glycosyltransferase family 69 protein</fullName>
    </submittedName>
</protein>
<evidence type="ECO:0000313" key="1">
    <source>
        <dbReference type="EMBL" id="KJA21293.1"/>
    </source>
</evidence>
<proteinExistence type="predicted"/>
<dbReference type="PANTHER" id="PTHR34144">
    <property type="entry name" value="CHROMOSOME 8, WHOLE GENOME SHOTGUN SEQUENCE"/>
    <property type="match status" value="1"/>
</dbReference>